<dbReference type="RefSeq" id="YP_010084808.1">
    <property type="nucleotide sequence ID" value="NC_055165.1"/>
</dbReference>
<dbReference type="InterPro" id="IPR042102">
    <property type="entry name" value="RNA_pol_Rpb1_3_sf"/>
</dbReference>
<name>A0A291B0P2_9VIRU</name>
<dbReference type="InterPro" id="IPR007066">
    <property type="entry name" value="RNA_pol_Rpb1_3"/>
</dbReference>
<feature type="region of interest" description="Disordered" evidence="6">
    <location>
        <begin position="757"/>
        <end position="783"/>
    </location>
</feature>
<evidence type="ECO:0000313" key="9">
    <source>
        <dbReference type="Proteomes" id="UP000297192"/>
    </source>
</evidence>
<comment type="similarity">
    <text evidence="5">Belongs to the RNA polymerase beta' chain family.</text>
</comment>
<dbReference type="Pfam" id="PF04997">
    <property type="entry name" value="RNA_pol_Rpb1_1"/>
    <property type="match status" value="1"/>
</dbReference>
<dbReference type="PANTHER" id="PTHR19376:SF32">
    <property type="entry name" value="DNA-DIRECTED RNA POLYMERASE III SUBUNIT RPC1"/>
    <property type="match status" value="1"/>
</dbReference>
<dbReference type="EMBL" id="MF599468">
    <property type="protein sequence ID" value="ATE87065.1"/>
    <property type="molecule type" value="Genomic_DNA"/>
</dbReference>
<dbReference type="Pfam" id="PF04983">
    <property type="entry name" value="RNA_pol_Rpb1_3"/>
    <property type="match status" value="1"/>
</dbReference>
<dbReference type="GO" id="GO:0003677">
    <property type="term" value="F:DNA binding"/>
    <property type="evidence" value="ECO:0007669"/>
    <property type="project" value="InterPro"/>
</dbReference>
<dbReference type="InterPro" id="IPR007080">
    <property type="entry name" value="RNA_pol_Rpb1_1"/>
</dbReference>
<dbReference type="Proteomes" id="UP000297192">
    <property type="component" value="Segment"/>
</dbReference>
<dbReference type="Pfam" id="PF05000">
    <property type="entry name" value="RNA_pol_Rpb1_4"/>
    <property type="match status" value="1"/>
</dbReference>
<dbReference type="InterPro" id="IPR006592">
    <property type="entry name" value="RNA_pol_N"/>
</dbReference>
<dbReference type="KEGG" id="vg:65099828"/>
<dbReference type="GO" id="GO:0003899">
    <property type="term" value="F:DNA-directed RNA polymerase activity"/>
    <property type="evidence" value="ECO:0007669"/>
    <property type="project" value="UniProtKB-EC"/>
</dbReference>
<dbReference type="InterPro" id="IPR038120">
    <property type="entry name" value="Rpb1_funnel_sf"/>
</dbReference>
<dbReference type="InterPro" id="IPR045867">
    <property type="entry name" value="DNA-dir_RpoC_beta_prime"/>
</dbReference>
<evidence type="ECO:0000259" key="7">
    <source>
        <dbReference type="SMART" id="SM00663"/>
    </source>
</evidence>
<dbReference type="SUPFAM" id="SSF64484">
    <property type="entry name" value="beta and beta-prime subunits of DNA dependent RNA-polymerase"/>
    <property type="match status" value="1"/>
</dbReference>
<sequence>MDFNYSQINNIQFGILSDEQILKKSVANIFKTTLSPEDGSVYDPKLGSVENDVKCETCNEDMWTCTGHFGHINLNVPIILFHKQASLMLKIFCFNCHRMLCTKEDLNLQGIKGYSKIINHISTKVSFCRHCNNSQPSIKFDSKENNISAFYKQKNVTETLNLNPEYIKMIFDNIPNEDVAILGVNPDFFHPKHLVLTKFPVIPTCCRPKMTTPDNISDDDLSIILIEIIKINNLLAKDTENVKNRDILKFKTLTYCNNSKNKAVHNTNHKPMTGIKERITKKTGHMRQNIMGKRCNNTARTVVGPDPTLKLNEVAVPEQIANSITIPEYVTPFSIDKLTKLVNTPGKTTSIVKKDGRKLTVSYAGVKSGTYLNHGDVIERDGKKIEVMDCKMKLKETDIIYRPEKNEKGEFKKEYKIVKTVLPKQNHIELEIGDRVMRYLQNGDFVLLNRQPTLHRNSMQGMKVVIKPGKTVRVNLAIVTGFNMDFDGDEANLFIEETLEARTELEYLSNAVYNILSHQANKPEMVIVQDSLLGAYKMTESIKHMRKDQFMKCLMHIEHDYNFVDRMKQIRAIRNEKDDEYTAHALFGFLFPDNFHISYDNNLEIKYGVVTKGYFDKTTLKGSKRSLIRILCLEYGPYVTAKFIDNIQFMTNGWLEMNPFSIGIQDCLIGNPQKKMDIKNTTQKYFLEANNVAKSTDNIYIRESRINCALNKAKDLGLKIAKEALKPDNNFISTVTSGSKGDYFNIAQITGLLGQQNLDGQRPNTHPLKQQTHANSLSRSDYE</sequence>
<evidence type="ECO:0000313" key="8">
    <source>
        <dbReference type="EMBL" id="ATE87065.1"/>
    </source>
</evidence>
<feature type="domain" description="RNA polymerase N-terminal" evidence="7">
    <location>
        <begin position="192"/>
        <end position="539"/>
    </location>
</feature>
<dbReference type="Pfam" id="PF00623">
    <property type="entry name" value="RNA_pol_Rpb1_2"/>
    <property type="match status" value="2"/>
</dbReference>
<dbReference type="InterPro" id="IPR000722">
    <property type="entry name" value="RNA_pol_asu"/>
</dbReference>
<keyword evidence="9" id="KW-1185">Reference proteome</keyword>
<dbReference type="Gene3D" id="2.40.40.20">
    <property type="match status" value="1"/>
</dbReference>
<dbReference type="PANTHER" id="PTHR19376">
    <property type="entry name" value="DNA-DIRECTED RNA POLYMERASE"/>
    <property type="match status" value="1"/>
</dbReference>
<dbReference type="Gene3D" id="4.10.860.120">
    <property type="entry name" value="RNA polymerase II, clamp domain"/>
    <property type="match status" value="1"/>
</dbReference>
<evidence type="ECO:0000256" key="5">
    <source>
        <dbReference type="RuleBase" id="RU004279"/>
    </source>
</evidence>
<dbReference type="SMART" id="SM00663">
    <property type="entry name" value="RPOLA_N"/>
    <property type="match status" value="1"/>
</dbReference>
<protein>
    <recommendedName>
        <fullName evidence="5">DNA-directed RNA polymerase subunit</fullName>
        <ecNumber evidence="5">2.7.7.6</ecNumber>
    </recommendedName>
</protein>
<reference evidence="8" key="2">
    <citation type="journal article" date="2017" name="Sci. Rep.">
        <title>Characterization of a new member of Iridoviridae, Shrimp hemocyte iridescent virus (SHIV), found in white leg shrimp (Litopenaeus vannamei).</title>
        <authorList>
            <person name="Qiu L."/>
            <person name="Chen M.M."/>
            <person name="Wan X.Y."/>
            <person name="Li C."/>
            <person name="Zhang Q.L."/>
            <person name="Wang R.Y."/>
            <person name="Cheng D.Y."/>
            <person name="Dong X."/>
            <person name="Yang B."/>
            <person name="Wang X.H."/>
            <person name="Xiang J.H."/>
            <person name="Huang J."/>
        </authorList>
    </citation>
    <scope>NUCLEOTIDE SEQUENCE [LARGE SCALE GENOMIC DNA]</scope>
    <source>
        <strain evidence="8">20141215</strain>
    </source>
</reference>
<dbReference type="InterPro" id="IPR044893">
    <property type="entry name" value="RNA_pol_Rpb1_clamp_domain"/>
</dbReference>
<dbReference type="EC" id="2.7.7.6" evidence="5"/>
<evidence type="ECO:0000256" key="6">
    <source>
        <dbReference type="SAM" id="MobiDB-lite"/>
    </source>
</evidence>
<evidence type="ECO:0000256" key="1">
    <source>
        <dbReference type="ARBA" id="ARBA00022478"/>
    </source>
</evidence>
<comment type="catalytic activity">
    <reaction evidence="5">
        <text>RNA(n) + a ribonucleoside 5'-triphosphate = RNA(n+1) + diphosphate</text>
        <dbReference type="Rhea" id="RHEA:21248"/>
        <dbReference type="Rhea" id="RHEA-COMP:14527"/>
        <dbReference type="Rhea" id="RHEA-COMP:17342"/>
        <dbReference type="ChEBI" id="CHEBI:33019"/>
        <dbReference type="ChEBI" id="CHEBI:61557"/>
        <dbReference type="ChEBI" id="CHEBI:140395"/>
        <dbReference type="EC" id="2.7.7.6"/>
    </reaction>
</comment>
<dbReference type="Gene3D" id="1.10.132.30">
    <property type="match status" value="1"/>
</dbReference>
<evidence type="ECO:0000256" key="3">
    <source>
        <dbReference type="ARBA" id="ARBA00022695"/>
    </source>
</evidence>
<evidence type="ECO:0000256" key="4">
    <source>
        <dbReference type="ARBA" id="ARBA00023163"/>
    </source>
</evidence>
<keyword evidence="2 5" id="KW-0808">Transferase</keyword>
<dbReference type="GO" id="GO:0000428">
    <property type="term" value="C:DNA-directed RNA polymerase complex"/>
    <property type="evidence" value="ECO:0007669"/>
    <property type="project" value="UniProtKB-KW"/>
</dbReference>
<organism evidence="8">
    <name type="scientific">Shrimp hemocyte iridescent virus</name>
    <dbReference type="NCBI Taxonomy" id="2039780"/>
    <lineage>
        <taxon>Viruses</taxon>
        <taxon>Varidnaviria</taxon>
        <taxon>Bamfordvirae</taxon>
        <taxon>Nucleocytoviricota</taxon>
        <taxon>Megaviricetes</taxon>
        <taxon>Pimascovirales</taxon>
        <taxon>Pimascovirales incertae sedis</taxon>
        <taxon>Iridoviridae</taxon>
        <taxon>Betairidovirinae</taxon>
        <taxon>Decapodiridovirus</taxon>
        <taxon>Decapodiridovirus litopenaeus1</taxon>
        <taxon>Decapod iridescent virus 1</taxon>
    </lineage>
</organism>
<proteinExistence type="inferred from homology"/>
<dbReference type="GO" id="GO:0006351">
    <property type="term" value="P:DNA-templated transcription"/>
    <property type="evidence" value="ECO:0007669"/>
    <property type="project" value="InterPro"/>
</dbReference>
<gene>
    <name evidence="8" type="primary">56R</name>
</gene>
<dbReference type="GeneID" id="65099828"/>
<keyword evidence="1 5" id="KW-0240">DNA-directed RNA polymerase</keyword>
<keyword evidence="4 5" id="KW-0804">Transcription</keyword>
<reference evidence="8" key="1">
    <citation type="journal article" date="2017" name="Arch. Virol.">
        <title>Complete genome sequence of shrimp hemocyte iridescent virus (SHIV) isolated from white leg shrimp, Litopenaeus vannamei.</title>
        <authorList>
            <person name="Qiu L."/>
            <person name="Chen M.M."/>
            <person name="Wang R.Y."/>
            <person name="Wan X.Y."/>
            <person name="Li C."/>
            <person name="Zhang Q.L."/>
            <person name="Dong X."/>
            <person name="Yang B."/>
            <person name="Xiang J.H."/>
            <person name="Huang J."/>
        </authorList>
    </citation>
    <scope>NUCLEOTIDE SEQUENCE [LARGE SCALE GENOMIC DNA]</scope>
    <source>
        <strain evidence="8">20141215</strain>
    </source>
</reference>
<keyword evidence="3 5" id="KW-0548">Nucleotidyltransferase</keyword>
<evidence type="ECO:0000256" key="2">
    <source>
        <dbReference type="ARBA" id="ARBA00022679"/>
    </source>
</evidence>
<comment type="function">
    <text evidence="5">DNA-dependent RNA polymerase catalyzes the transcription of DNA into RNA using the four ribonucleoside triphosphates as substrates.</text>
</comment>
<dbReference type="InterPro" id="IPR007083">
    <property type="entry name" value="RNA_pol_Rpb1_4"/>
</dbReference>
<accession>A0A291B0P2</accession>
<dbReference type="Gene3D" id="1.10.274.100">
    <property type="entry name" value="RNA polymerase Rpb1, domain 3"/>
    <property type="match status" value="1"/>
</dbReference>